<organism evidence="1 2">
    <name type="scientific">Thermaerobacillus caldiproteolyticus</name>
    <dbReference type="NCBI Taxonomy" id="247480"/>
    <lineage>
        <taxon>Bacteria</taxon>
        <taxon>Bacillati</taxon>
        <taxon>Bacillota</taxon>
        <taxon>Bacilli</taxon>
        <taxon>Bacillales</taxon>
        <taxon>Anoxybacillaceae</taxon>
        <taxon>Thermaerobacillus</taxon>
    </lineage>
</organism>
<proteinExistence type="predicted"/>
<dbReference type="AlphaFoldDB" id="A0A7V9Z3G2"/>
<dbReference type="Proteomes" id="UP000523087">
    <property type="component" value="Unassembled WGS sequence"/>
</dbReference>
<dbReference type="RefSeq" id="WP_258560981.1">
    <property type="nucleotide sequence ID" value="NZ_JACDUT010000001.1"/>
</dbReference>
<accession>A0A7V9Z3G2</accession>
<name>A0A7V9Z3G2_9BACL</name>
<keyword evidence="2" id="KW-1185">Reference proteome</keyword>
<dbReference type="EMBL" id="JACDUT010000001">
    <property type="protein sequence ID" value="MBA2873362.1"/>
    <property type="molecule type" value="Genomic_DNA"/>
</dbReference>
<reference evidence="1 2" key="1">
    <citation type="submission" date="2020-07" db="EMBL/GenBank/DDBJ databases">
        <title>Genomic Encyclopedia of Type Strains, Phase IV (KMG-IV): sequencing the most valuable type-strain genomes for metagenomic binning, comparative biology and taxonomic classification.</title>
        <authorList>
            <person name="Goeker M."/>
        </authorList>
    </citation>
    <scope>NUCLEOTIDE SEQUENCE [LARGE SCALE GENOMIC DNA]</scope>
    <source>
        <strain evidence="1 2">DSM 15730</strain>
    </source>
</reference>
<sequence>MISDMIPNEMSTIERCVRGLVKTMQMIIEKHLGDFQQYAKQVLA</sequence>
<evidence type="ECO:0000313" key="2">
    <source>
        <dbReference type="Proteomes" id="UP000523087"/>
    </source>
</evidence>
<protein>
    <submittedName>
        <fullName evidence="1">Uncharacterized protein</fullName>
    </submittedName>
</protein>
<comment type="caution">
    <text evidence="1">The sequence shown here is derived from an EMBL/GenBank/DDBJ whole genome shotgun (WGS) entry which is preliminary data.</text>
</comment>
<evidence type="ECO:0000313" key="1">
    <source>
        <dbReference type="EMBL" id="MBA2873362.1"/>
    </source>
</evidence>
<gene>
    <name evidence="1" type="ORF">HNR31_000114</name>
</gene>